<organism evidence="1 2">
    <name type="scientific">Roseibacillus persicicus</name>
    <dbReference type="NCBI Taxonomy" id="454148"/>
    <lineage>
        <taxon>Bacteria</taxon>
        <taxon>Pseudomonadati</taxon>
        <taxon>Verrucomicrobiota</taxon>
        <taxon>Verrucomicrobiia</taxon>
        <taxon>Verrucomicrobiales</taxon>
        <taxon>Verrucomicrobiaceae</taxon>
        <taxon>Roseibacillus</taxon>
    </lineage>
</organism>
<proteinExistence type="predicted"/>
<evidence type="ECO:0000313" key="1">
    <source>
        <dbReference type="EMBL" id="GHC67869.1"/>
    </source>
</evidence>
<gene>
    <name evidence="1" type="ORF">GCM10007100_39990</name>
</gene>
<dbReference type="AlphaFoldDB" id="A0A918TZA4"/>
<name>A0A918TZA4_9BACT</name>
<accession>A0A918TZA4</accession>
<keyword evidence="2" id="KW-1185">Reference proteome</keyword>
<evidence type="ECO:0000313" key="2">
    <source>
        <dbReference type="Proteomes" id="UP000644507"/>
    </source>
</evidence>
<sequence>MTKLERGLPVIEVSAVYEEFGYCYILTANNAQHHKSDRAGESEIDWRRERDRSVESARSRSDWVCLNVVLKMKSAIRYAIETAFQITDGPQIILTSISVSQPSPCITGDTIALQSIGGRTEYAKVGAIEYVLKPGGVEFYGLSLDGDKVSAFEDFTGGLFEVELR</sequence>
<dbReference type="Proteomes" id="UP000644507">
    <property type="component" value="Unassembled WGS sequence"/>
</dbReference>
<protein>
    <submittedName>
        <fullName evidence="1">Uncharacterized protein</fullName>
    </submittedName>
</protein>
<dbReference type="EMBL" id="BMXI01000029">
    <property type="protein sequence ID" value="GHC67869.1"/>
    <property type="molecule type" value="Genomic_DNA"/>
</dbReference>
<comment type="caution">
    <text evidence="1">The sequence shown here is derived from an EMBL/GenBank/DDBJ whole genome shotgun (WGS) entry which is preliminary data.</text>
</comment>
<reference evidence="1" key="2">
    <citation type="submission" date="2020-09" db="EMBL/GenBank/DDBJ databases">
        <authorList>
            <person name="Sun Q."/>
            <person name="Kim S."/>
        </authorList>
    </citation>
    <scope>NUCLEOTIDE SEQUENCE</scope>
    <source>
        <strain evidence="1">KCTC 12988</strain>
    </source>
</reference>
<reference evidence="1" key="1">
    <citation type="journal article" date="2014" name="Int. J. Syst. Evol. Microbiol.">
        <title>Complete genome sequence of Corynebacterium casei LMG S-19264T (=DSM 44701T), isolated from a smear-ripened cheese.</title>
        <authorList>
            <consortium name="US DOE Joint Genome Institute (JGI-PGF)"/>
            <person name="Walter F."/>
            <person name="Albersmeier A."/>
            <person name="Kalinowski J."/>
            <person name="Ruckert C."/>
        </authorList>
    </citation>
    <scope>NUCLEOTIDE SEQUENCE</scope>
    <source>
        <strain evidence="1">KCTC 12988</strain>
    </source>
</reference>